<sequence length="450" mass="47660">MFSALDSASAVPGVEWFGADDMRHRDIQGLALNRVWRRLLFHGNGTEDQLHLGQFTVCGLSPAGDRAPGQQGPKCAFGLGCVKPEDKLVPARAVRAAELVLANCFSGPLAGHGAYDPKYLSLLAAVDGAAQTVVATLFACDAQRPEILAWLGATDKGNAARALNDRLADINPYPAFVQVGLQAPAAPEPVVPGGDGVEAQDAQSYLREVGGRLSGLLDSGLTAQDYPLRPRLRPLAETVLRDAVRTVTGSAPERRAALTAVAKEVTSVDLALAQRFAKHRDDPVFDFSTYFGERSVAEERTVLDAVCACGSPLDGYVHRGVVPQVPDTVRGVCARCGDVYNAVVGAPLLRVDAPLSGAPGTRVTVRAEAVGRRAGTVNLGIVPSPTIRVRVRPTLRRVEVAAGQPARAEFTIEIAADAVPQLYCLLPFAVHDLGVAVSRVYFAVAPDERE</sequence>
<evidence type="ECO:0000313" key="1">
    <source>
        <dbReference type="EMBL" id="AXQ58516.1"/>
    </source>
</evidence>
<evidence type="ECO:0000313" key="2">
    <source>
        <dbReference type="Proteomes" id="UP000259636"/>
    </source>
</evidence>
<dbReference type="Proteomes" id="UP000259636">
    <property type="component" value="Chromosome"/>
</dbReference>
<protein>
    <submittedName>
        <fullName evidence="1">Uncharacterized protein</fullName>
    </submittedName>
</protein>
<dbReference type="AlphaFoldDB" id="A0A385DJM7"/>
<dbReference type="EMBL" id="CP031742">
    <property type="protein sequence ID" value="AXQ58516.1"/>
    <property type="molecule type" value="Genomic_DNA"/>
</dbReference>
<proteinExistence type="predicted"/>
<gene>
    <name evidence="1" type="ORF">D0C37_30530</name>
</gene>
<dbReference type="KEGG" id="sky:D0C37_30530"/>
<reference evidence="1 2" key="1">
    <citation type="submission" date="2018-08" db="EMBL/GenBank/DDBJ databases">
        <authorList>
            <person name="Ferrada E.E."/>
            <person name="Latorre B.A."/>
        </authorList>
    </citation>
    <scope>NUCLEOTIDE SEQUENCE [LARGE SCALE GENOMIC DNA]</scope>
    <source>
        <strain evidence="1 2">VK-A60T</strain>
    </source>
</reference>
<accession>A0A385DJM7</accession>
<name>A0A385DJM7_9ACTN</name>
<organism evidence="1 2">
    <name type="scientific">Streptomyces koyangensis</name>
    <dbReference type="NCBI Taxonomy" id="188770"/>
    <lineage>
        <taxon>Bacteria</taxon>
        <taxon>Bacillati</taxon>
        <taxon>Actinomycetota</taxon>
        <taxon>Actinomycetes</taxon>
        <taxon>Kitasatosporales</taxon>
        <taxon>Streptomycetaceae</taxon>
        <taxon>Streptomyces</taxon>
        <taxon>Streptomyces aurantiacus group</taxon>
    </lineage>
</organism>